<evidence type="ECO:0000256" key="17">
    <source>
        <dbReference type="SAM" id="MobiDB-lite"/>
    </source>
</evidence>
<keyword evidence="6" id="KW-0328">Glycosyltransferase</keyword>
<dbReference type="KEGG" id="aplc:110975092"/>
<organism evidence="19 20">
    <name type="scientific">Acanthaster planci</name>
    <name type="common">Crown-of-thorns starfish</name>
    <dbReference type="NCBI Taxonomy" id="133434"/>
    <lineage>
        <taxon>Eukaryota</taxon>
        <taxon>Metazoa</taxon>
        <taxon>Echinodermata</taxon>
        <taxon>Eleutherozoa</taxon>
        <taxon>Asterozoa</taxon>
        <taxon>Asteroidea</taxon>
        <taxon>Valvatacea</taxon>
        <taxon>Valvatida</taxon>
        <taxon>Acanthasteridae</taxon>
        <taxon>Acanthaster</taxon>
    </lineage>
</organism>
<comment type="pathway">
    <text evidence="2">Protein modification; protein glycosylation.</text>
</comment>
<reference evidence="20" key="1">
    <citation type="submission" date="2025-08" db="UniProtKB">
        <authorList>
            <consortium name="RefSeq"/>
        </authorList>
    </citation>
    <scope>IDENTIFICATION</scope>
</reference>
<dbReference type="AlphaFoldDB" id="A0A8B7XRV7"/>
<dbReference type="EC" id="2.4.1.221" evidence="4"/>
<dbReference type="Gene3D" id="3.40.50.11350">
    <property type="match status" value="1"/>
</dbReference>
<dbReference type="GO" id="GO:0007219">
    <property type="term" value="P:Notch signaling pathway"/>
    <property type="evidence" value="ECO:0007669"/>
    <property type="project" value="UniProtKB-KW"/>
</dbReference>
<evidence type="ECO:0000256" key="15">
    <source>
        <dbReference type="ARBA" id="ARBA00047273"/>
    </source>
</evidence>
<keyword evidence="8" id="KW-0256">Endoplasmic reticulum</keyword>
<evidence type="ECO:0000256" key="11">
    <source>
        <dbReference type="ARBA" id="ARBA00023180"/>
    </source>
</evidence>
<gene>
    <name evidence="20" type="primary">LOC110975092</name>
</gene>
<dbReference type="GO" id="GO:0008593">
    <property type="term" value="P:regulation of Notch signaling pathway"/>
    <property type="evidence" value="ECO:0007669"/>
    <property type="project" value="TreeGrafter"/>
</dbReference>
<evidence type="ECO:0000313" key="19">
    <source>
        <dbReference type="Proteomes" id="UP000694845"/>
    </source>
</evidence>
<dbReference type="OrthoDB" id="10050276at2759"/>
<dbReference type="GO" id="GO:0005783">
    <property type="term" value="C:endoplasmic reticulum"/>
    <property type="evidence" value="ECO:0007669"/>
    <property type="project" value="UniProtKB-SubCell"/>
</dbReference>
<dbReference type="Pfam" id="PF10250">
    <property type="entry name" value="O-FucT"/>
    <property type="match status" value="1"/>
</dbReference>
<dbReference type="InterPro" id="IPR039922">
    <property type="entry name" value="POFUT1"/>
</dbReference>
<evidence type="ECO:0000256" key="5">
    <source>
        <dbReference type="ARBA" id="ARBA00021745"/>
    </source>
</evidence>
<sequence>MSVDLDEILDIISLSNQMAGRITLATILMILVGVGPLVLFTCTTVGVDAETKHAYRADANIDNFETENPPNTCSGGETPCDEGDNLESDMLENSGDSIPAIDDGEFKWDPKGYVLFCPCMGRFGNQGEHYLGAMAFAKALDRTLVLPPFRTFKHASFGQLFETEPIKEFQRTILMEDFMEHLAPKYWPPGKRIGYAHLPLKSETPCEMKIGNPFDSFWNYFKVDFDDCIKYEIYNFADASDERSLQKMKEKWHARFPPEKHPVLALRGSPGSYPMLAGNRYLQKYLKWSPAFFADAGKYIRKTFKDEGFVGIHLRNGIDWERACEHADGIGRFMASPQCLEKTPGAIVTKDLCLPSLEQILNLTSQLFNKVQAKHLYIATDRKPHTDSFKKLLNPQGVSVHHLNPSQAETDLMILGQADFFIGNCISSFTSFVKRERDVNGRPSAFWSRDLEL</sequence>
<dbReference type="RefSeq" id="XP_022082927.1">
    <property type="nucleotide sequence ID" value="XM_022227235.1"/>
</dbReference>
<evidence type="ECO:0000256" key="6">
    <source>
        <dbReference type="ARBA" id="ARBA00022676"/>
    </source>
</evidence>
<dbReference type="Proteomes" id="UP000694845">
    <property type="component" value="Unplaced"/>
</dbReference>
<keyword evidence="18" id="KW-1133">Transmembrane helix</keyword>
<keyword evidence="10" id="KW-1015">Disulfide bond</keyword>
<keyword evidence="18" id="KW-0812">Transmembrane</keyword>
<evidence type="ECO:0000256" key="18">
    <source>
        <dbReference type="SAM" id="Phobius"/>
    </source>
</evidence>
<dbReference type="Gene3D" id="3.40.50.11340">
    <property type="match status" value="1"/>
</dbReference>
<feature type="compositionally biased region" description="Polar residues" evidence="17">
    <location>
        <begin position="66"/>
        <end position="75"/>
    </location>
</feature>
<comment type="catalytic activity">
    <reaction evidence="16">
        <text>L-seryl-[protein] + GDP-beta-L-fucose = 3-O-(alpha-L-fucosyl)-L-seryl-[protein] + GDP + H(+)</text>
        <dbReference type="Rhea" id="RHEA:63644"/>
        <dbReference type="Rhea" id="RHEA-COMP:9863"/>
        <dbReference type="Rhea" id="RHEA-COMP:17914"/>
        <dbReference type="ChEBI" id="CHEBI:15378"/>
        <dbReference type="ChEBI" id="CHEBI:29999"/>
        <dbReference type="ChEBI" id="CHEBI:57273"/>
        <dbReference type="ChEBI" id="CHEBI:58189"/>
        <dbReference type="ChEBI" id="CHEBI:189632"/>
        <dbReference type="EC" id="2.4.1.221"/>
    </reaction>
    <physiologicalReaction direction="left-to-right" evidence="16">
        <dbReference type="Rhea" id="RHEA:63645"/>
    </physiologicalReaction>
</comment>
<evidence type="ECO:0000256" key="16">
    <source>
        <dbReference type="ARBA" id="ARBA00048647"/>
    </source>
</evidence>
<evidence type="ECO:0000256" key="4">
    <source>
        <dbReference type="ARBA" id="ARBA00012196"/>
    </source>
</evidence>
<name>A0A8B7XRV7_ACAPL</name>
<dbReference type="PANTHER" id="PTHR21420:SF9">
    <property type="entry name" value="GDP-FUCOSE PROTEIN O-FUCOSYLTRANSFERASE 1"/>
    <property type="match status" value="1"/>
</dbReference>
<evidence type="ECO:0000256" key="13">
    <source>
        <dbReference type="ARBA" id="ARBA00023277"/>
    </source>
</evidence>
<evidence type="ECO:0000313" key="20">
    <source>
        <dbReference type="RefSeq" id="XP_022082927.1"/>
    </source>
</evidence>
<dbReference type="InterPro" id="IPR019378">
    <property type="entry name" value="GDP-Fuc_O-FucTrfase"/>
</dbReference>
<evidence type="ECO:0000256" key="9">
    <source>
        <dbReference type="ARBA" id="ARBA00022976"/>
    </source>
</evidence>
<dbReference type="OMA" id="CANVEGT"/>
<evidence type="ECO:0000256" key="7">
    <source>
        <dbReference type="ARBA" id="ARBA00022679"/>
    </source>
</evidence>
<evidence type="ECO:0000256" key="2">
    <source>
        <dbReference type="ARBA" id="ARBA00004922"/>
    </source>
</evidence>
<dbReference type="PANTHER" id="PTHR21420">
    <property type="entry name" value="GDP-FUCOSE PROTEIN O-FUCOSYLTRANSFERASE 1"/>
    <property type="match status" value="1"/>
</dbReference>
<evidence type="ECO:0000256" key="12">
    <source>
        <dbReference type="ARBA" id="ARBA00023253"/>
    </source>
</evidence>
<comment type="catalytic activity">
    <reaction evidence="15">
        <text>L-threonyl-[protein] + GDP-beta-L-fucose = 3-O-(alpha-L-fucosyl)-L-threonyl-[protein] + GDP + H(+)</text>
        <dbReference type="Rhea" id="RHEA:70491"/>
        <dbReference type="Rhea" id="RHEA-COMP:11060"/>
        <dbReference type="Rhea" id="RHEA-COMP:17915"/>
        <dbReference type="ChEBI" id="CHEBI:15378"/>
        <dbReference type="ChEBI" id="CHEBI:30013"/>
        <dbReference type="ChEBI" id="CHEBI:57273"/>
        <dbReference type="ChEBI" id="CHEBI:58189"/>
        <dbReference type="ChEBI" id="CHEBI:189631"/>
        <dbReference type="EC" id="2.4.1.221"/>
    </reaction>
    <physiologicalReaction direction="left-to-right" evidence="15">
        <dbReference type="Rhea" id="RHEA:70492"/>
    </physiologicalReaction>
</comment>
<keyword evidence="9" id="KW-0914">Notch signaling pathway</keyword>
<evidence type="ECO:0000256" key="8">
    <source>
        <dbReference type="ARBA" id="ARBA00022824"/>
    </source>
</evidence>
<keyword evidence="12" id="KW-0294">Fucose metabolism</keyword>
<dbReference type="GeneID" id="110975092"/>
<dbReference type="CDD" id="cd11302">
    <property type="entry name" value="O-FucT-1"/>
    <property type="match status" value="1"/>
</dbReference>
<keyword evidence="19" id="KW-1185">Reference proteome</keyword>
<feature type="region of interest" description="Disordered" evidence="17">
    <location>
        <begin position="61"/>
        <end position="94"/>
    </location>
</feature>
<proteinExistence type="inferred from homology"/>
<dbReference type="UniPathway" id="UPA00378"/>
<comment type="similarity">
    <text evidence="3">Belongs to the glycosyltransferase 65 family.</text>
</comment>
<protein>
    <recommendedName>
        <fullName evidence="5">GDP-fucose protein O-fucosyltransferase 1</fullName>
        <ecNumber evidence="4">2.4.1.221</ecNumber>
    </recommendedName>
    <alternativeName>
        <fullName evidence="14">Peptide-O-fucosyltransferase 1</fullName>
    </alternativeName>
</protein>
<feature type="compositionally biased region" description="Acidic residues" evidence="17">
    <location>
        <begin position="79"/>
        <end position="90"/>
    </location>
</feature>
<evidence type="ECO:0000256" key="1">
    <source>
        <dbReference type="ARBA" id="ARBA00004240"/>
    </source>
</evidence>
<keyword evidence="11" id="KW-0325">Glycoprotein</keyword>
<feature type="transmembrane region" description="Helical" evidence="18">
    <location>
        <begin position="22"/>
        <end position="40"/>
    </location>
</feature>
<dbReference type="GO" id="GO:0006004">
    <property type="term" value="P:fucose metabolic process"/>
    <property type="evidence" value="ECO:0007669"/>
    <property type="project" value="UniProtKB-KW"/>
</dbReference>
<evidence type="ECO:0000256" key="14">
    <source>
        <dbReference type="ARBA" id="ARBA00033080"/>
    </source>
</evidence>
<comment type="subcellular location">
    <subcellularLocation>
        <location evidence="1">Endoplasmic reticulum</location>
    </subcellularLocation>
</comment>
<keyword evidence="7" id="KW-0808">Transferase</keyword>
<accession>A0A8B7XRV7</accession>
<evidence type="ECO:0000256" key="10">
    <source>
        <dbReference type="ARBA" id="ARBA00023157"/>
    </source>
</evidence>
<evidence type="ECO:0000256" key="3">
    <source>
        <dbReference type="ARBA" id="ARBA00010626"/>
    </source>
</evidence>
<keyword evidence="18" id="KW-0472">Membrane</keyword>
<dbReference type="GO" id="GO:0046922">
    <property type="term" value="F:peptide-O-fucosyltransferase activity"/>
    <property type="evidence" value="ECO:0007669"/>
    <property type="project" value="UniProtKB-EC"/>
</dbReference>
<keyword evidence="13" id="KW-0119">Carbohydrate metabolism</keyword>